<feature type="region of interest" description="Disordered" evidence="1">
    <location>
        <begin position="194"/>
        <end position="222"/>
    </location>
</feature>
<dbReference type="Proteomes" id="UP001239445">
    <property type="component" value="Unassembled WGS sequence"/>
</dbReference>
<name>A0AAJ0B4A2_9PEZI</name>
<protein>
    <submittedName>
        <fullName evidence="2">Uncharacterized protein</fullName>
    </submittedName>
</protein>
<organism evidence="2 3">
    <name type="scientific">Echria macrotheca</name>
    <dbReference type="NCBI Taxonomy" id="438768"/>
    <lineage>
        <taxon>Eukaryota</taxon>
        <taxon>Fungi</taxon>
        <taxon>Dikarya</taxon>
        <taxon>Ascomycota</taxon>
        <taxon>Pezizomycotina</taxon>
        <taxon>Sordariomycetes</taxon>
        <taxon>Sordariomycetidae</taxon>
        <taxon>Sordariales</taxon>
        <taxon>Schizotheciaceae</taxon>
        <taxon>Echria</taxon>
    </lineage>
</organism>
<reference evidence="2" key="1">
    <citation type="submission" date="2023-06" db="EMBL/GenBank/DDBJ databases">
        <title>Genome-scale phylogeny and comparative genomics of the fungal order Sordariales.</title>
        <authorList>
            <consortium name="Lawrence Berkeley National Laboratory"/>
            <person name="Hensen N."/>
            <person name="Bonometti L."/>
            <person name="Westerberg I."/>
            <person name="Brannstrom I.O."/>
            <person name="Guillou S."/>
            <person name="Cros-Aarteil S."/>
            <person name="Calhoun S."/>
            <person name="Haridas S."/>
            <person name="Kuo A."/>
            <person name="Mondo S."/>
            <person name="Pangilinan J."/>
            <person name="Riley R."/>
            <person name="Labutti K."/>
            <person name="Andreopoulos B."/>
            <person name="Lipzen A."/>
            <person name="Chen C."/>
            <person name="Yanf M."/>
            <person name="Daum C."/>
            <person name="Ng V."/>
            <person name="Clum A."/>
            <person name="Steindorff A."/>
            <person name="Ohm R."/>
            <person name="Martin F."/>
            <person name="Silar P."/>
            <person name="Natvig D."/>
            <person name="Lalanne C."/>
            <person name="Gautier V."/>
            <person name="Ament-Velasquez S.L."/>
            <person name="Kruys A."/>
            <person name="Hutchinson M.I."/>
            <person name="Powell A.J."/>
            <person name="Barry K."/>
            <person name="Miller A.N."/>
            <person name="Grigoriev I.V."/>
            <person name="Debuchy R."/>
            <person name="Gladieux P."/>
            <person name="Thoren M.H."/>
            <person name="Johannesson H."/>
        </authorList>
    </citation>
    <scope>NUCLEOTIDE SEQUENCE</scope>
    <source>
        <strain evidence="2">PSN4</strain>
    </source>
</reference>
<sequence length="248" mass="26314">MSSIATAVPSGTISGGPDWCVLDLLSAFGQTQAPWKYNECANATEGTAADDFQTICCDGNIIDTTQDMYGFARRGQTMRNYPLDLENLVCCREAGQRQMGGIVPFSNPTRCDAVLKPTPLASLAATNTKNAVPYLATFESGRWDSAISMNVDWIRTETPKCLWVQTTHPDVTMVDVRVPAAAITTLPPPTTDAFGRVIGSTTNRPPISVPTTTVRSPTSSSAGVKSTGTVKVRLSALAALALGLLVVV</sequence>
<keyword evidence="3" id="KW-1185">Reference proteome</keyword>
<proteinExistence type="predicted"/>
<evidence type="ECO:0000256" key="1">
    <source>
        <dbReference type="SAM" id="MobiDB-lite"/>
    </source>
</evidence>
<comment type="caution">
    <text evidence="2">The sequence shown here is derived from an EMBL/GenBank/DDBJ whole genome shotgun (WGS) entry which is preliminary data.</text>
</comment>
<dbReference type="EMBL" id="MU839851">
    <property type="protein sequence ID" value="KAK1749917.1"/>
    <property type="molecule type" value="Genomic_DNA"/>
</dbReference>
<accession>A0AAJ0B4A2</accession>
<evidence type="ECO:0000313" key="3">
    <source>
        <dbReference type="Proteomes" id="UP001239445"/>
    </source>
</evidence>
<feature type="compositionally biased region" description="Low complexity" evidence="1">
    <location>
        <begin position="204"/>
        <end position="221"/>
    </location>
</feature>
<dbReference type="AlphaFoldDB" id="A0AAJ0B4A2"/>
<evidence type="ECO:0000313" key="2">
    <source>
        <dbReference type="EMBL" id="KAK1749917.1"/>
    </source>
</evidence>
<gene>
    <name evidence="2" type="ORF">QBC47DRAFT_395221</name>
</gene>